<dbReference type="EMBL" id="JAAGMN010000345">
    <property type="protein sequence ID" value="NEE05581.1"/>
    <property type="molecule type" value="Genomic_DNA"/>
</dbReference>
<protein>
    <submittedName>
        <fullName evidence="1">Uncharacterized protein</fullName>
    </submittedName>
</protein>
<proteinExistence type="predicted"/>
<accession>A0A6G3WJD9</accession>
<gene>
    <name evidence="1" type="ORF">G3M58_03950</name>
</gene>
<sequence length="99" mass="10405">MALHHPRLPAVASVQRSVARWESAAPTLPDERYQLLLAHLYARTPAGQLSVGPGSDLAELLGALLDLGESESRVAVLRTALVRTATDSGGVLALLSTPL</sequence>
<comment type="caution">
    <text evidence="1">The sequence shown here is derived from an EMBL/GenBank/DDBJ whole genome shotgun (WGS) entry which is preliminary data.</text>
</comment>
<name>A0A6G3WJD9_9ACTN</name>
<dbReference type="AlphaFoldDB" id="A0A6G3WJD9"/>
<feature type="non-terminal residue" evidence="1">
    <location>
        <position position="99"/>
    </location>
</feature>
<evidence type="ECO:0000313" key="1">
    <source>
        <dbReference type="EMBL" id="NEE05581.1"/>
    </source>
</evidence>
<organism evidence="1">
    <name type="scientific">Streptomyces sp. SID7499</name>
    <dbReference type="NCBI Taxonomy" id="2706086"/>
    <lineage>
        <taxon>Bacteria</taxon>
        <taxon>Bacillati</taxon>
        <taxon>Actinomycetota</taxon>
        <taxon>Actinomycetes</taxon>
        <taxon>Kitasatosporales</taxon>
        <taxon>Streptomycetaceae</taxon>
        <taxon>Streptomyces</taxon>
    </lineage>
</organism>
<reference evidence="1" key="1">
    <citation type="submission" date="2020-01" db="EMBL/GenBank/DDBJ databases">
        <title>Insect and environment-associated Actinomycetes.</title>
        <authorList>
            <person name="Currrie C."/>
            <person name="Chevrette M."/>
            <person name="Carlson C."/>
            <person name="Stubbendieck R."/>
            <person name="Wendt-Pienkowski E."/>
        </authorList>
    </citation>
    <scope>NUCLEOTIDE SEQUENCE</scope>
    <source>
        <strain evidence="1">SID7499</strain>
    </source>
</reference>